<dbReference type="EMBL" id="JAKNHJ010000016">
    <property type="protein sequence ID" value="MCG4618437.1"/>
    <property type="molecule type" value="Genomic_DNA"/>
</dbReference>
<dbReference type="AlphaFoldDB" id="A0AAJ1BEF6"/>
<proteinExistence type="predicted"/>
<comment type="caution">
    <text evidence="1">The sequence shown here is derived from an EMBL/GenBank/DDBJ whole genome shotgun (WGS) entry which is preliminary data.</text>
</comment>
<accession>A0AAJ1BEF6</accession>
<dbReference type="Proteomes" id="UP001200537">
    <property type="component" value="Unassembled WGS sequence"/>
</dbReference>
<organism evidence="1 2">
    <name type="scientific">Varibaculum cambriense</name>
    <dbReference type="NCBI Taxonomy" id="184870"/>
    <lineage>
        <taxon>Bacteria</taxon>
        <taxon>Bacillati</taxon>
        <taxon>Actinomycetota</taxon>
        <taxon>Actinomycetes</taxon>
        <taxon>Actinomycetales</taxon>
        <taxon>Actinomycetaceae</taxon>
        <taxon>Varibaculum</taxon>
    </lineage>
</organism>
<evidence type="ECO:0000313" key="1">
    <source>
        <dbReference type="EMBL" id="MCG4618437.1"/>
    </source>
</evidence>
<evidence type="ECO:0000313" key="2">
    <source>
        <dbReference type="Proteomes" id="UP001200537"/>
    </source>
</evidence>
<protein>
    <submittedName>
        <fullName evidence="1">Uncharacterized protein</fullName>
    </submittedName>
</protein>
<name>A0AAJ1BEF6_9ACTO</name>
<reference evidence="1" key="1">
    <citation type="submission" date="2022-01" db="EMBL/GenBank/DDBJ databases">
        <title>Collection of gut derived symbiotic bacterial strains cultured from healthy donors.</title>
        <authorList>
            <person name="Lin H."/>
            <person name="Kohout C."/>
            <person name="Waligurski E."/>
            <person name="Pamer E.G."/>
        </authorList>
    </citation>
    <scope>NUCLEOTIDE SEQUENCE</scope>
    <source>
        <strain evidence="1">DFI.7.46</strain>
    </source>
</reference>
<sequence length="182" mass="20783">MAGYFNHSMSNNALAAYTGGLRPISKWTKKDLINQVLGYEDCVFSRAELESCSLQVLKHYLLQYEEWHHTSKHFNRTSFYGINLENAADQTILEAMKTFKPSADTKPASYKGKIKFEEWIGTRNNGCFRTRTALAIVKNNWAYTLKGKKLVTGNHVLGIERYKRAPKGTSTEFAEIANKYDL</sequence>
<dbReference type="RefSeq" id="WP_238128307.1">
    <property type="nucleotide sequence ID" value="NZ_JAKNHJ010000016.1"/>
</dbReference>
<gene>
    <name evidence="1" type="ORF">L0M99_08045</name>
</gene>